<dbReference type="SUPFAM" id="SSF48452">
    <property type="entry name" value="TPR-like"/>
    <property type="match status" value="1"/>
</dbReference>
<accession>A0A1B7VRE2</accession>
<dbReference type="InterPro" id="IPR019734">
    <property type="entry name" value="TPR_rpt"/>
</dbReference>
<dbReference type="InterPro" id="IPR011990">
    <property type="entry name" value="TPR-like_helical_dom_sf"/>
</dbReference>
<dbReference type="PANTHER" id="PTHR10098:SF108">
    <property type="entry name" value="TETRATRICOPEPTIDE REPEAT PROTEIN 28"/>
    <property type="match status" value="1"/>
</dbReference>
<gene>
    <name evidence="2" type="ORF">AN481_14965</name>
</gene>
<evidence type="ECO:0000256" key="1">
    <source>
        <dbReference type="PROSITE-ProRule" id="PRU00339"/>
    </source>
</evidence>
<dbReference type="PATRIC" id="fig|1710894.3.peg.1362"/>
<evidence type="ECO:0000313" key="3">
    <source>
        <dbReference type="Proteomes" id="UP000092382"/>
    </source>
</evidence>
<comment type="caution">
    <text evidence="2">The sequence shown here is derived from an EMBL/GenBank/DDBJ whole genome shotgun (WGS) entry which is preliminary data.</text>
</comment>
<reference evidence="2 3" key="1">
    <citation type="submission" date="2015-09" db="EMBL/GenBank/DDBJ databases">
        <title>Whole genome shotgun sequence assembly of Aphanizomenon flos-aquae UKL13.</title>
        <authorList>
            <person name="Driscoll C."/>
        </authorList>
    </citation>
    <scope>NUCLEOTIDE SEQUENCE [LARGE SCALE GENOMIC DNA]</scope>
    <source>
        <strain evidence="2">MDT13</strain>
    </source>
</reference>
<organism evidence="2 3">
    <name type="scientific">Aphanizomenon flos-aquae LD13</name>
    <dbReference type="NCBI Taxonomy" id="1710894"/>
    <lineage>
        <taxon>Bacteria</taxon>
        <taxon>Bacillati</taxon>
        <taxon>Cyanobacteriota</taxon>
        <taxon>Cyanophyceae</taxon>
        <taxon>Nostocales</taxon>
        <taxon>Aphanizomenonaceae</taxon>
        <taxon>Aphanizomenon</taxon>
    </lineage>
</organism>
<protein>
    <submittedName>
        <fullName evidence="2">Uncharacterized protein</fullName>
    </submittedName>
</protein>
<sequence length="74" mass="7942">ALDYYNQALPIYRSVGDSSGEAGTLNNIGFVYSDLGEKQKALDYYNQALPLIRAVGDPSGEATILDNIRALGGF</sequence>
<dbReference type="PANTHER" id="PTHR10098">
    <property type="entry name" value="RAPSYN-RELATED"/>
    <property type="match status" value="1"/>
</dbReference>
<dbReference type="Gene3D" id="1.25.40.10">
    <property type="entry name" value="Tetratricopeptide repeat domain"/>
    <property type="match status" value="1"/>
</dbReference>
<dbReference type="PROSITE" id="PS50005">
    <property type="entry name" value="TPR"/>
    <property type="match status" value="1"/>
</dbReference>
<name>A0A1B7VRE2_APHFL</name>
<feature type="repeat" description="TPR" evidence="1">
    <location>
        <begin position="22"/>
        <end position="55"/>
    </location>
</feature>
<keyword evidence="1" id="KW-0802">TPR repeat</keyword>
<dbReference type="AlphaFoldDB" id="A0A1B7VRE2"/>
<proteinExistence type="predicted"/>
<dbReference type="EMBL" id="LJOY01000056">
    <property type="protein sequence ID" value="OBQ23475.1"/>
    <property type="molecule type" value="Genomic_DNA"/>
</dbReference>
<feature type="non-terminal residue" evidence="2">
    <location>
        <position position="1"/>
    </location>
</feature>
<evidence type="ECO:0000313" key="2">
    <source>
        <dbReference type="EMBL" id="OBQ23475.1"/>
    </source>
</evidence>
<dbReference type="Pfam" id="PF13424">
    <property type="entry name" value="TPR_12"/>
    <property type="match status" value="1"/>
</dbReference>
<dbReference type="SMART" id="SM00028">
    <property type="entry name" value="TPR"/>
    <property type="match status" value="1"/>
</dbReference>
<dbReference type="Proteomes" id="UP000092382">
    <property type="component" value="Unassembled WGS sequence"/>
</dbReference>